<proteinExistence type="predicted"/>
<organism evidence="1 2">
    <name type="scientific">Candidatus Methylobacter oryzae</name>
    <dbReference type="NCBI Taxonomy" id="2497749"/>
    <lineage>
        <taxon>Bacteria</taxon>
        <taxon>Pseudomonadati</taxon>
        <taxon>Pseudomonadota</taxon>
        <taxon>Gammaproteobacteria</taxon>
        <taxon>Methylococcales</taxon>
        <taxon>Methylococcaceae</taxon>
        <taxon>Methylobacter</taxon>
    </lineage>
</organism>
<comment type="caution">
    <text evidence="1">The sequence shown here is derived from an EMBL/GenBank/DDBJ whole genome shotgun (WGS) entry which is preliminary data.</text>
</comment>
<name>A0ABY3C958_9GAMM</name>
<accession>A0ABY3C958</accession>
<reference evidence="1 2" key="1">
    <citation type="journal article" date="2019" name="Antonie Van Leeuwenhoek">
        <title>Description of 'Ca. Methylobacter oryzae' KRF1, a novel species from the environmentally important Methylobacter clade 2.</title>
        <authorList>
            <person name="Khatri K."/>
            <person name="Mohite J.A."/>
            <person name="Pandit P.S."/>
            <person name="Bahulikar R."/>
            <person name="Rahalkar M.C."/>
        </authorList>
    </citation>
    <scope>NUCLEOTIDE SEQUENCE [LARGE SCALE GENOMIC DNA]</scope>
    <source>
        <strain evidence="1 2">KRF1</strain>
    </source>
</reference>
<dbReference type="EMBL" id="RYFG02000106">
    <property type="protein sequence ID" value="TRW92834.1"/>
    <property type="molecule type" value="Genomic_DNA"/>
</dbReference>
<dbReference type="Proteomes" id="UP000733744">
    <property type="component" value="Unassembled WGS sequence"/>
</dbReference>
<gene>
    <name evidence="1" type="ORF">EKO24_014640</name>
</gene>
<protein>
    <submittedName>
        <fullName evidence="1">IS110 family transposase</fullName>
    </submittedName>
</protein>
<dbReference type="RefSeq" id="WP_127029361.1">
    <property type="nucleotide sequence ID" value="NZ_RYFG02000106.1"/>
</dbReference>
<sequence length="90" mass="10081">MSTAVFPEIRVSLDIGCRFHSVAVGLSDGNLLDEFEIPHTKQGFETFFKRIQQHELKHQLSVSIAMEGYNGYARPLRNTGSGLELCILLT</sequence>
<keyword evidence="2" id="KW-1185">Reference proteome</keyword>
<evidence type="ECO:0000313" key="2">
    <source>
        <dbReference type="Proteomes" id="UP000733744"/>
    </source>
</evidence>
<evidence type="ECO:0000313" key="1">
    <source>
        <dbReference type="EMBL" id="TRW92834.1"/>
    </source>
</evidence>